<dbReference type="EMBL" id="DAKRPA010000001">
    <property type="protein sequence ID" value="DBA05287.1"/>
    <property type="molecule type" value="Genomic_DNA"/>
</dbReference>
<evidence type="ECO:0000313" key="2">
    <source>
        <dbReference type="EMBL" id="DBA05287.1"/>
    </source>
</evidence>
<reference evidence="2" key="1">
    <citation type="submission" date="2022-11" db="EMBL/GenBank/DDBJ databases">
        <authorList>
            <person name="Morgan W.R."/>
            <person name="Tartar A."/>
        </authorList>
    </citation>
    <scope>NUCLEOTIDE SEQUENCE</scope>
    <source>
        <strain evidence="2">ARSEF 373</strain>
    </source>
</reference>
<keyword evidence="1" id="KW-0732">Signal</keyword>
<feature type="signal peptide" evidence="1">
    <location>
        <begin position="1"/>
        <end position="19"/>
    </location>
</feature>
<evidence type="ECO:0008006" key="4">
    <source>
        <dbReference type="Google" id="ProtNLM"/>
    </source>
</evidence>
<gene>
    <name evidence="2" type="ORF">N0F65_007449</name>
</gene>
<accession>A0AAV2ZFG6</accession>
<keyword evidence="3" id="KW-1185">Reference proteome</keyword>
<proteinExistence type="predicted"/>
<organism evidence="2 3">
    <name type="scientific">Lagenidium giganteum</name>
    <dbReference type="NCBI Taxonomy" id="4803"/>
    <lineage>
        <taxon>Eukaryota</taxon>
        <taxon>Sar</taxon>
        <taxon>Stramenopiles</taxon>
        <taxon>Oomycota</taxon>
        <taxon>Peronosporomycetes</taxon>
        <taxon>Pythiales</taxon>
        <taxon>Pythiaceae</taxon>
    </lineage>
</organism>
<name>A0AAV2ZFG6_9STRA</name>
<evidence type="ECO:0000313" key="3">
    <source>
        <dbReference type="Proteomes" id="UP001146120"/>
    </source>
</evidence>
<reference evidence="2" key="2">
    <citation type="journal article" date="2023" name="Microbiol Resour">
        <title>Decontamination and Annotation of the Draft Genome Sequence of the Oomycete Lagenidium giganteum ARSEF 373.</title>
        <authorList>
            <person name="Morgan W.R."/>
            <person name="Tartar A."/>
        </authorList>
    </citation>
    <scope>NUCLEOTIDE SEQUENCE</scope>
    <source>
        <strain evidence="2">ARSEF 373</strain>
    </source>
</reference>
<comment type="caution">
    <text evidence="2">The sequence shown here is derived from an EMBL/GenBank/DDBJ whole genome shotgun (WGS) entry which is preliminary data.</text>
</comment>
<dbReference type="Proteomes" id="UP001146120">
    <property type="component" value="Unassembled WGS sequence"/>
</dbReference>
<protein>
    <recommendedName>
        <fullName evidence="4">Secreted protein</fullName>
    </recommendedName>
</protein>
<feature type="chain" id="PRO_5043405163" description="Secreted protein" evidence="1">
    <location>
        <begin position="20"/>
        <end position="191"/>
    </location>
</feature>
<sequence length="191" mass="21558">MLQVIFLHAFIHVVDLVRAQQRAQPKDTGGQHLRRLRIEHALCVNEKDGDFFARLARADKRLFPHPDARRVALAARAPREALLAVRLLHIRVAFELHVALAVDTSLDPVLPGLIVSRRVLLEHASGWRVTANDLPVRKAPTTEMIATLMSVRTLWKIASSASSSSWNLVPSSLMLTILSTREREREHENRP</sequence>
<dbReference type="AlphaFoldDB" id="A0AAV2ZFG6"/>
<evidence type="ECO:0000256" key="1">
    <source>
        <dbReference type="SAM" id="SignalP"/>
    </source>
</evidence>